<proteinExistence type="predicted"/>
<keyword evidence="1" id="KW-0012">Acyltransferase</keyword>
<evidence type="ECO:0000313" key="1">
    <source>
        <dbReference type="EMBL" id="EGH26554.1"/>
    </source>
</evidence>
<keyword evidence="1" id="KW-0808">Transferase</keyword>
<gene>
    <name evidence="1" type="ORF">PSYMO_35909</name>
</gene>
<organism evidence="1 2">
    <name type="scientific">Pseudomonas amygdali pv. mori str. 301020</name>
    <dbReference type="NCBI Taxonomy" id="629261"/>
    <lineage>
        <taxon>Bacteria</taxon>
        <taxon>Pseudomonadati</taxon>
        <taxon>Pseudomonadota</taxon>
        <taxon>Gammaproteobacteria</taxon>
        <taxon>Pseudomonadales</taxon>
        <taxon>Pseudomonadaceae</taxon>
        <taxon>Pseudomonas</taxon>
        <taxon>Pseudomonas amygdali</taxon>
    </lineage>
</organism>
<dbReference type="AlphaFoldDB" id="A0A656GLU1"/>
<dbReference type="Proteomes" id="UP000003465">
    <property type="component" value="Unassembled WGS sequence"/>
</dbReference>
<evidence type="ECO:0000313" key="2">
    <source>
        <dbReference type="Proteomes" id="UP000003465"/>
    </source>
</evidence>
<dbReference type="GO" id="GO:0016746">
    <property type="term" value="F:acyltransferase activity"/>
    <property type="evidence" value="ECO:0007669"/>
    <property type="project" value="UniProtKB-KW"/>
</dbReference>
<accession>A0A656GLU1</accession>
<name>A0A656GLU1_PSEA0</name>
<reference evidence="1 2" key="1">
    <citation type="journal article" date="2011" name="PLoS Pathog.">
        <title>Dynamic evolution of pathogenicity revealed by sequencing and comparative genomics of 19 Pseudomonas syringae isolates.</title>
        <authorList>
            <person name="Baltrus D.A."/>
            <person name="Nishimura M.T."/>
            <person name="Romanchuk A."/>
            <person name="Chang J.H."/>
            <person name="Mukhtar M.S."/>
            <person name="Cherkis K."/>
            <person name="Roach J."/>
            <person name="Grant S.R."/>
            <person name="Jones C.D."/>
            <person name="Dangl J.L."/>
        </authorList>
    </citation>
    <scope>NUCLEOTIDE SEQUENCE [LARGE SCALE GENOMIC DNA]</scope>
    <source>
        <strain evidence="1 2">301020</strain>
    </source>
</reference>
<protein>
    <submittedName>
        <fullName evidence="1">Putative acyltransferase</fullName>
    </submittedName>
</protein>
<comment type="caution">
    <text evidence="1">The sequence shown here is derived from an EMBL/GenBank/DDBJ whole genome shotgun (WGS) entry which is preliminary data.</text>
</comment>
<sequence length="39" mass="4935">RNYDQDGEYRLEFQQWINALWEEKDRLLDSLHEQYPAQH</sequence>
<feature type="non-terminal residue" evidence="1">
    <location>
        <position position="1"/>
    </location>
</feature>
<dbReference type="EMBL" id="AEAG01002487">
    <property type="protein sequence ID" value="EGH26554.1"/>
    <property type="molecule type" value="Genomic_DNA"/>
</dbReference>